<dbReference type="Gene3D" id="3.30.420.10">
    <property type="entry name" value="Ribonuclease H-like superfamily/Ribonuclease H"/>
    <property type="match status" value="1"/>
</dbReference>
<evidence type="ECO:0000313" key="8">
    <source>
        <dbReference type="Proteomes" id="UP000541610"/>
    </source>
</evidence>
<evidence type="ECO:0000256" key="4">
    <source>
        <dbReference type="ARBA" id="ARBA00022759"/>
    </source>
</evidence>
<dbReference type="GO" id="GO:0015074">
    <property type="term" value="P:DNA integration"/>
    <property type="evidence" value="ECO:0007669"/>
    <property type="project" value="InterPro"/>
</dbReference>
<dbReference type="OrthoDB" id="3863715at2759"/>
<dbReference type="InterPro" id="IPR041588">
    <property type="entry name" value="Integrase_H2C2"/>
</dbReference>
<dbReference type="PANTHER" id="PTHR37984">
    <property type="entry name" value="PROTEIN CBG26694"/>
    <property type="match status" value="1"/>
</dbReference>
<dbReference type="InterPro" id="IPR050951">
    <property type="entry name" value="Retrovirus_Pol_polyprotein"/>
</dbReference>
<dbReference type="InterPro" id="IPR021109">
    <property type="entry name" value="Peptidase_aspartic_dom_sf"/>
</dbReference>
<dbReference type="SUPFAM" id="SSF53098">
    <property type="entry name" value="Ribonuclease H-like"/>
    <property type="match status" value="1"/>
</dbReference>
<dbReference type="PANTHER" id="PTHR37984:SF5">
    <property type="entry name" value="PROTEIN NYNRIN-LIKE"/>
    <property type="match status" value="1"/>
</dbReference>
<keyword evidence="3" id="KW-0540">Nuclease</keyword>
<protein>
    <recommendedName>
        <fullName evidence="6">Integrase catalytic domain-containing protein</fullName>
    </recommendedName>
</protein>
<keyword evidence="1" id="KW-0808">Transferase</keyword>
<proteinExistence type="predicted"/>
<reference evidence="7 8" key="1">
    <citation type="submission" date="2020-04" db="EMBL/GenBank/DDBJ databases">
        <title>Perkinsus olseni comparative genomics.</title>
        <authorList>
            <person name="Bogema D.R."/>
        </authorList>
    </citation>
    <scope>NUCLEOTIDE SEQUENCE [LARGE SCALE GENOMIC DNA]</scope>
    <source>
        <strain evidence="7">00978-12</strain>
    </source>
</reference>
<evidence type="ECO:0000259" key="6">
    <source>
        <dbReference type="PROSITE" id="PS50994"/>
    </source>
</evidence>
<dbReference type="EMBL" id="JABANP010000423">
    <property type="protein sequence ID" value="KAF4682549.1"/>
    <property type="molecule type" value="Genomic_DNA"/>
</dbReference>
<dbReference type="InterPro" id="IPR036397">
    <property type="entry name" value="RNaseH_sf"/>
</dbReference>
<dbReference type="GO" id="GO:0004519">
    <property type="term" value="F:endonuclease activity"/>
    <property type="evidence" value="ECO:0007669"/>
    <property type="project" value="UniProtKB-KW"/>
</dbReference>
<comment type="caution">
    <text evidence="7">The sequence shown here is derived from an EMBL/GenBank/DDBJ whole genome shotgun (WGS) entry which is preliminary data.</text>
</comment>
<dbReference type="GO" id="GO:0003676">
    <property type="term" value="F:nucleic acid binding"/>
    <property type="evidence" value="ECO:0007669"/>
    <property type="project" value="InterPro"/>
</dbReference>
<dbReference type="GO" id="GO:0016779">
    <property type="term" value="F:nucleotidyltransferase activity"/>
    <property type="evidence" value="ECO:0007669"/>
    <property type="project" value="UniProtKB-KW"/>
</dbReference>
<dbReference type="PROSITE" id="PS50994">
    <property type="entry name" value="INTEGRASE"/>
    <property type="match status" value="1"/>
</dbReference>
<dbReference type="Gene3D" id="2.40.70.10">
    <property type="entry name" value="Acid Proteases"/>
    <property type="match status" value="1"/>
</dbReference>
<evidence type="ECO:0000256" key="3">
    <source>
        <dbReference type="ARBA" id="ARBA00022722"/>
    </source>
</evidence>
<dbReference type="Pfam" id="PF00665">
    <property type="entry name" value="rve"/>
    <property type="match status" value="1"/>
</dbReference>
<keyword evidence="2" id="KW-0548">Nucleotidyltransferase</keyword>
<feature type="domain" description="Integrase catalytic" evidence="6">
    <location>
        <begin position="1083"/>
        <end position="1232"/>
    </location>
</feature>
<dbReference type="Proteomes" id="UP000541610">
    <property type="component" value="Unassembled WGS sequence"/>
</dbReference>
<evidence type="ECO:0000313" key="7">
    <source>
        <dbReference type="EMBL" id="KAF4682549.1"/>
    </source>
</evidence>
<sequence length="1377" mass="152795">MVMCRDETLPFARREDTMSLDTIKPKDVPRGRILYVKDTDASLTTIDIDKCKPTYYWLDYLRKPEFSLKCDVPGMRSKSYYPPVVNRPRDLSLTTQDIEWAQPKITRFRTNRVLDPLNPKYKLPKSEAVPVEPPRFNGRLTNDIRVRVERHKHGTCKFGDGCKFQHQPKEAQDTTTPPEDDEPRRSERLRQKETKTVGAVSPVHSARENSEEICIKVLEINGQKRNCIVDSGAAVSLAVSDAVCSEAETETCDKIRAVRGVGGGELTVHAKASLPVRGPTELIEVEFLVVDSLPYSHEYLLGWKDMVKLGLQVSPKRSDAQTISEFTLPPDDAGGMGSEGLDKLLAAEARIRKDAEACACKARDILVERGRVWQPLPAAEDYQGRVRELLPEEKRDLPDQTHTVEIRWDGSEPPAASGGDFSVRMMRNLSEEQRVAFAAECHKFISKGWWVKSSGLSSNSGPAGVSFPRFQGPWKSTSTRAVVDLKRWNSSRPKASWDGQPCSALVMSWRGRCSTKDSTIFLDLSKAYYKNRLHVSEVGWIFIRCLGELYKTDRTAFGAGFGCAAMAFGVRLLMTAVCIAIHLFLSTSEEPERVEQSFAEMSPADLQLALSGHGINWLDFLDDVLAFGPLHSIAMFTLCMRLTATIIGYEFPLPKIDVISEVPTSAVGPRHLGLTWTAAGASCVDVRHQLQVEAPSTAEAKLSKADLYRIAGLLQDVSRCHGERRYLADLIRRFGGRLPKKTPHPKADWQAKHHLSAEQTATLCSWIKAAADTYTEGCCHGPTGDRGQTLILYTDASSVGYGWALWRGSGLPNLAEDQPHNAEALMSMGYVLLEEEAKHFPGSRGQDWHVNRKELAGVASGLSAVYCWIFKRRMTTVKEVLVLGDNVSALKWAGIPDKPIKSFDVAGIRNLQSSLSELRVSLSQAGINVRFCHIQGKCNVIADQLSRLGVRFPLRPSTGNDERPLVGVALEVSGELLHMIEAATACDTAIPAGLESCTVKGRSVLRRNGAIYIPESCRQRVLALAHSDNHLSGRRTVGAMANLAWWPSWRRDAKEWVKKCARCAKEAASIYSEKLEGKLSSHFASERFSEVYIDACRPGTGLTVFLIVDNFSRWVEPYIMADASAKSAVDTMLLWCARYGHPRRVVCDQGCHFVADAFRQYCKANNMELSFGSAHNPMRQGLVEKQVGELKRGLRKLGRCDSVAVSLVCSASNNSDIGDTGFTPHELVFGDAGRSALWRALGDDSEEANMWGRMDLEDYCQSLANLLKEQDNEWSRVQKEYRQSQASRRSTGAATPLKENDLVWWIRDDDKIRGRIAQGPYAVVGPLVSDAGTDGDDATQPTTYRLAGGRVIPRHRLVKYLDAADISGYPELLGAQV</sequence>
<dbReference type="Gene3D" id="1.10.340.70">
    <property type="match status" value="1"/>
</dbReference>
<name>A0A7J6NFF5_PEROL</name>
<evidence type="ECO:0000256" key="5">
    <source>
        <dbReference type="SAM" id="MobiDB-lite"/>
    </source>
</evidence>
<feature type="compositionally biased region" description="Basic and acidic residues" evidence="5">
    <location>
        <begin position="182"/>
        <end position="195"/>
    </location>
</feature>
<evidence type="ECO:0000256" key="1">
    <source>
        <dbReference type="ARBA" id="ARBA00022679"/>
    </source>
</evidence>
<dbReference type="Pfam" id="PF17921">
    <property type="entry name" value="Integrase_H2C2"/>
    <property type="match status" value="1"/>
</dbReference>
<dbReference type="InterPro" id="IPR012337">
    <property type="entry name" value="RNaseH-like_sf"/>
</dbReference>
<keyword evidence="4" id="KW-0378">Hydrolase</keyword>
<organism evidence="7 8">
    <name type="scientific">Perkinsus olseni</name>
    <name type="common">Perkinsus atlanticus</name>
    <dbReference type="NCBI Taxonomy" id="32597"/>
    <lineage>
        <taxon>Eukaryota</taxon>
        <taxon>Sar</taxon>
        <taxon>Alveolata</taxon>
        <taxon>Perkinsozoa</taxon>
        <taxon>Perkinsea</taxon>
        <taxon>Perkinsida</taxon>
        <taxon>Perkinsidae</taxon>
        <taxon>Perkinsus</taxon>
    </lineage>
</organism>
<keyword evidence="4" id="KW-0255">Endonuclease</keyword>
<feature type="region of interest" description="Disordered" evidence="5">
    <location>
        <begin position="159"/>
        <end position="203"/>
    </location>
</feature>
<accession>A0A7J6NFF5</accession>
<gene>
    <name evidence="7" type="ORF">FOZ60_010414</name>
</gene>
<dbReference type="InterPro" id="IPR001584">
    <property type="entry name" value="Integrase_cat-core"/>
</dbReference>
<evidence type="ECO:0000256" key="2">
    <source>
        <dbReference type="ARBA" id="ARBA00022695"/>
    </source>
</evidence>